<feature type="compositionally biased region" description="Acidic residues" evidence="1">
    <location>
        <begin position="1"/>
        <end position="12"/>
    </location>
</feature>
<evidence type="ECO:0000256" key="1">
    <source>
        <dbReference type="SAM" id="MobiDB-lite"/>
    </source>
</evidence>
<dbReference type="EMBL" id="JAZHXI010000004">
    <property type="protein sequence ID" value="KAL2072182.1"/>
    <property type="molecule type" value="Genomic_DNA"/>
</dbReference>
<evidence type="ECO:0000313" key="3">
    <source>
        <dbReference type="Proteomes" id="UP001595075"/>
    </source>
</evidence>
<feature type="region of interest" description="Disordered" evidence="1">
    <location>
        <begin position="1"/>
        <end position="24"/>
    </location>
</feature>
<name>A0ABR4CRI4_9HELO</name>
<organism evidence="2 3">
    <name type="scientific">Oculimacula yallundae</name>
    <dbReference type="NCBI Taxonomy" id="86028"/>
    <lineage>
        <taxon>Eukaryota</taxon>
        <taxon>Fungi</taxon>
        <taxon>Dikarya</taxon>
        <taxon>Ascomycota</taxon>
        <taxon>Pezizomycotina</taxon>
        <taxon>Leotiomycetes</taxon>
        <taxon>Helotiales</taxon>
        <taxon>Ploettnerulaceae</taxon>
        <taxon>Oculimacula</taxon>
    </lineage>
</organism>
<dbReference type="Proteomes" id="UP001595075">
    <property type="component" value="Unassembled WGS sequence"/>
</dbReference>
<feature type="compositionally biased region" description="Basic and acidic residues" evidence="1">
    <location>
        <begin position="618"/>
        <end position="639"/>
    </location>
</feature>
<gene>
    <name evidence="2" type="ORF">VTL71DRAFT_11525</name>
</gene>
<proteinExistence type="predicted"/>
<protein>
    <submittedName>
        <fullName evidence="2">Uncharacterized protein</fullName>
    </submittedName>
</protein>
<keyword evidence="3" id="KW-1185">Reference proteome</keyword>
<accession>A0ABR4CRI4</accession>
<comment type="caution">
    <text evidence="2">The sequence shown here is derived from an EMBL/GenBank/DDBJ whole genome shotgun (WGS) entry which is preliminary data.</text>
</comment>
<reference evidence="2 3" key="1">
    <citation type="journal article" date="2024" name="Commun. Biol.">
        <title>Comparative genomic analysis of thermophilic fungi reveals convergent evolutionary adaptations and gene losses.</title>
        <authorList>
            <person name="Steindorff A.S."/>
            <person name="Aguilar-Pontes M.V."/>
            <person name="Robinson A.J."/>
            <person name="Andreopoulos B."/>
            <person name="LaButti K."/>
            <person name="Kuo A."/>
            <person name="Mondo S."/>
            <person name="Riley R."/>
            <person name="Otillar R."/>
            <person name="Haridas S."/>
            <person name="Lipzen A."/>
            <person name="Grimwood J."/>
            <person name="Schmutz J."/>
            <person name="Clum A."/>
            <person name="Reid I.D."/>
            <person name="Moisan M.C."/>
            <person name="Butler G."/>
            <person name="Nguyen T.T.M."/>
            <person name="Dewar K."/>
            <person name="Conant G."/>
            <person name="Drula E."/>
            <person name="Henrissat B."/>
            <person name="Hansel C."/>
            <person name="Singer S."/>
            <person name="Hutchinson M.I."/>
            <person name="de Vries R.P."/>
            <person name="Natvig D.O."/>
            <person name="Powell A.J."/>
            <person name="Tsang A."/>
            <person name="Grigoriev I.V."/>
        </authorList>
    </citation>
    <scope>NUCLEOTIDE SEQUENCE [LARGE SCALE GENOMIC DNA]</scope>
    <source>
        <strain evidence="2 3">CBS 494.80</strain>
    </source>
</reference>
<feature type="region of interest" description="Disordered" evidence="1">
    <location>
        <begin position="565"/>
        <end position="645"/>
    </location>
</feature>
<evidence type="ECO:0000313" key="2">
    <source>
        <dbReference type="EMBL" id="KAL2072182.1"/>
    </source>
</evidence>
<sequence>MSSDQTPEDDDNLDQHLPHPCPFPSKDVKAAKAWLTDPKSQDLSAWDHEKSCYAGKWHILEALIAEVVGINVKSLRKGIYAVCKEEWGDQPTIKRMGLDVQNNITQKYTEILRSQCKKEWKADITPWVASAIYTWTKRALRLWKKATLKNPVSKKQEWPALDQLSKERAESAGRRTPVFTQGDDIRMSTETATSMRHICDEYDDFVNYIVRNAEVHGNHNLQLQPTWLGYKKDPFDSTATKFRRIIKDRMIEDGILKQCNRGVQLDHSVSFNDYPNTGMCRWIQDYFSEGYGVTVRNAVRKILHHCQLKFHGPYVPPVYRPKASSIHSPTNNFNDASHVDLAILAPSDCGEYLDFINKIVRKALYFTYPQTVYEMDYPLSTDDLIHERAELLVGRVFRRMVKDNILEHTGLPMLGGYDLCPQFEAKRFYMKRRLPSSDAFFRLDTSNAESLLRLEKFLDADVDSISQQDLIRLYGSVAGSRYDELQAQFLSKVKCEVIEDDEPIPDLKINTAFASTSPAITKPQLLGSDGEFLPEKASPCLASYSESSRAASSFCASSASTLPFSEGPSYPSYEDMPSPLTDMDFSDDDSSESGPETEKGPEISTSKAPEFVSAFQRKLQELERKRKLESEPTKEEIQSPKRPHY</sequence>